<dbReference type="OrthoDB" id="8703429at2"/>
<protein>
    <submittedName>
        <fullName evidence="3">Sel1 repeat family protein</fullName>
    </submittedName>
</protein>
<evidence type="ECO:0000313" key="3">
    <source>
        <dbReference type="EMBL" id="TFW33553.1"/>
    </source>
</evidence>
<evidence type="ECO:0000313" key="4">
    <source>
        <dbReference type="Proteomes" id="UP000297258"/>
    </source>
</evidence>
<dbReference type="InterPro" id="IPR006597">
    <property type="entry name" value="Sel1-like"/>
</dbReference>
<evidence type="ECO:0000256" key="1">
    <source>
        <dbReference type="SAM" id="MobiDB-lite"/>
    </source>
</evidence>
<feature type="chain" id="PRO_5021187187" evidence="2">
    <location>
        <begin position="19"/>
        <end position="248"/>
    </location>
</feature>
<name>A0A4Y9T556_9BURK</name>
<keyword evidence="4" id="KW-1185">Reference proteome</keyword>
<feature type="signal peptide" evidence="2">
    <location>
        <begin position="1"/>
        <end position="18"/>
    </location>
</feature>
<dbReference type="EMBL" id="SPUM01000038">
    <property type="protein sequence ID" value="TFW33553.1"/>
    <property type="molecule type" value="Genomic_DNA"/>
</dbReference>
<dbReference type="SMART" id="SM00671">
    <property type="entry name" value="SEL1"/>
    <property type="match status" value="1"/>
</dbReference>
<dbReference type="PROSITE" id="PS51257">
    <property type="entry name" value="PROKAR_LIPOPROTEIN"/>
    <property type="match status" value="1"/>
</dbReference>
<dbReference type="Proteomes" id="UP000297258">
    <property type="component" value="Unassembled WGS sequence"/>
</dbReference>
<reference evidence="3 4" key="1">
    <citation type="submission" date="2019-03" db="EMBL/GenBank/DDBJ databases">
        <title>Draft genome of Massilia hortus sp. nov., a novel bacterial species of the Oxalobacteraceae family.</title>
        <authorList>
            <person name="Peta V."/>
            <person name="Raths R."/>
            <person name="Bucking H."/>
        </authorList>
    </citation>
    <scope>NUCLEOTIDE SEQUENCE [LARGE SCALE GENOMIC DNA]</scope>
    <source>
        <strain evidence="3 4">ONC3</strain>
    </source>
</reference>
<feature type="compositionally biased region" description="Basic and acidic residues" evidence="1">
    <location>
        <begin position="237"/>
        <end position="248"/>
    </location>
</feature>
<dbReference type="RefSeq" id="WP_135188853.1">
    <property type="nucleotide sequence ID" value="NZ_SPUM01000038.1"/>
</dbReference>
<accession>A0A4Y9T556</accession>
<dbReference type="Gene3D" id="1.25.40.10">
    <property type="entry name" value="Tetratricopeptide repeat domain"/>
    <property type="match status" value="1"/>
</dbReference>
<sequence>MKPILFCLSLFIAGSACADELADANALFAKKAYPEALQKYTKLANAGNVEAQQHLGEMYWYGEAGAVDEAKAEAWFQKAAAKGNKVAIASLDVMKQRVQRRADIDYWVSKYDSYEFRSGEYRCPAPRFPAVSKQNDEIDRVGSKMQDWQDCHNRFVKHLNESTPFTKLIPADISKLMNKDEMERAKAHLEQVQANVTEDAKVSAKLVLADFAVWRSATEAYVKQNNEIVRNLPSPERQSDTESRKSAK</sequence>
<dbReference type="AlphaFoldDB" id="A0A4Y9T556"/>
<dbReference type="SUPFAM" id="SSF81901">
    <property type="entry name" value="HCP-like"/>
    <property type="match status" value="1"/>
</dbReference>
<evidence type="ECO:0000256" key="2">
    <source>
        <dbReference type="SAM" id="SignalP"/>
    </source>
</evidence>
<proteinExistence type="predicted"/>
<comment type="caution">
    <text evidence="3">The sequence shown here is derived from an EMBL/GenBank/DDBJ whole genome shotgun (WGS) entry which is preliminary data.</text>
</comment>
<feature type="region of interest" description="Disordered" evidence="1">
    <location>
        <begin position="226"/>
        <end position="248"/>
    </location>
</feature>
<gene>
    <name evidence="3" type="ORF">E4O92_06015</name>
</gene>
<keyword evidence="2" id="KW-0732">Signal</keyword>
<dbReference type="InterPro" id="IPR011990">
    <property type="entry name" value="TPR-like_helical_dom_sf"/>
</dbReference>
<organism evidence="3 4">
    <name type="scientific">Massilia horti</name>
    <dbReference type="NCBI Taxonomy" id="2562153"/>
    <lineage>
        <taxon>Bacteria</taxon>
        <taxon>Pseudomonadati</taxon>
        <taxon>Pseudomonadota</taxon>
        <taxon>Betaproteobacteria</taxon>
        <taxon>Burkholderiales</taxon>
        <taxon>Oxalobacteraceae</taxon>
        <taxon>Telluria group</taxon>
        <taxon>Massilia</taxon>
    </lineage>
</organism>